<dbReference type="GO" id="GO:0006304">
    <property type="term" value="P:DNA modification"/>
    <property type="evidence" value="ECO:0007669"/>
    <property type="project" value="InterPro"/>
</dbReference>
<dbReference type="GO" id="GO:0003824">
    <property type="term" value="F:catalytic activity"/>
    <property type="evidence" value="ECO:0007669"/>
    <property type="project" value="InterPro"/>
</dbReference>
<dbReference type="InterPro" id="IPR013670">
    <property type="entry name" value="EcoEI_R_C_dom"/>
</dbReference>
<sequence>MVKDQIATSFHMDVDDFDYEPFDAKGGLGKMWQLFGKKMHEIVDELNEGLVS</sequence>
<proteinExistence type="predicted"/>
<dbReference type="AlphaFoldDB" id="A0A645J893"/>
<feature type="domain" description="EcoEI R protein C-terminal" evidence="1">
    <location>
        <begin position="1"/>
        <end position="50"/>
    </location>
</feature>
<dbReference type="EMBL" id="VSSQ01125243">
    <property type="protein sequence ID" value="MPN55703.1"/>
    <property type="molecule type" value="Genomic_DNA"/>
</dbReference>
<reference evidence="2" key="1">
    <citation type="submission" date="2019-08" db="EMBL/GenBank/DDBJ databases">
        <authorList>
            <person name="Kucharzyk K."/>
            <person name="Murdoch R.W."/>
            <person name="Higgins S."/>
            <person name="Loffler F."/>
        </authorList>
    </citation>
    <scope>NUCLEOTIDE SEQUENCE</scope>
</reference>
<dbReference type="GO" id="GO:0003677">
    <property type="term" value="F:DNA binding"/>
    <property type="evidence" value="ECO:0007669"/>
    <property type="project" value="InterPro"/>
</dbReference>
<dbReference type="Pfam" id="PF08463">
    <property type="entry name" value="EcoEI_R_C"/>
    <property type="match status" value="1"/>
</dbReference>
<evidence type="ECO:0000259" key="1">
    <source>
        <dbReference type="Pfam" id="PF08463"/>
    </source>
</evidence>
<evidence type="ECO:0000313" key="2">
    <source>
        <dbReference type="EMBL" id="MPN55703.1"/>
    </source>
</evidence>
<organism evidence="2">
    <name type="scientific">bioreactor metagenome</name>
    <dbReference type="NCBI Taxonomy" id="1076179"/>
    <lineage>
        <taxon>unclassified sequences</taxon>
        <taxon>metagenomes</taxon>
        <taxon>ecological metagenomes</taxon>
    </lineage>
</organism>
<accession>A0A645J893</accession>
<name>A0A645J893_9ZZZZ</name>
<comment type="caution">
    <text evidence="2">The sequence shown here is derived from an EMBL/GenBank/DDBJ whole genome shotgun (WGS) entry which is preliminary data.</text>
</comment>
<protein>
    <recommendedName>
        <fullName evidence="1">EcoEI R protein C-terminal domain-containing protein</fullName>
    </recommendedName>
</protein>
<gene>
    <name evidence="2" type="ORF">SDC9_203387</name>
</gene>